<dbReference type="SUPFAM" id="SSF52156">
    <property type="entry name" value="Initiation factor IF2/eIF5b, domain 3"/>
    <property type="match status" value="1"/>
</dbReference>
<evidence type="ECO:0000256" key="3">
    <source>
        <dbReference type="ARBA" id="ARBA00022540"/>
    </source>
</evidence>
<dbReference type="OrthoDB" id="361630at2759"/>
<dbReference type="SUPFAM" id="SSF50447">
    <property type="entry name" value="Translation proteins"/>
    <property type="match status" value="2"/>
</dbReference>
<keyword evidence="4" id="KW-0547">Nucleotide-binding</keyword>
<evidence type="ECO:0000256" key="7">
    <source>
        <dbReference type="ARBA" id="ARBA00023128"/>
    </source>
</evidence>
<dbReference type="InterPro" id="IPR005225">
    <property type="entry name" value="Small_GTP-bd"/>
</dbReference>
<dbReference type="EMBL" id="HACA01008903">
    <property type="protein sequence ID" value="CDW26264.1"/>
    <property type="molecule type" value="Transcribed_RNA"/>
</dbReference>
<proteinExistence type="inferred from homology"/>
<dbReference type="GO" id="GO:0005739">
    <property type="term" value="C:mitochondrion"/>
    <property type="evidence" value="ECO:0007669"/>
    <property type="project" value="UniProtKB-SubCell"/>
</dbReference>
<organism evidence="12">
    <name type="scientific">Lepeophtheirus salmonis</name>
    <name type="common">Salmon louse</name>
    <name type="synonym">Caligus salmonis</name>
    <dbReference type="NCBI Taxonomy" id="72036"/>
    <lineage>
        <taxon>Eukaryota</taxon>
        <taxon>Metazoa</taxon>
        <taxon>Ecdysozoa</taxon>
        <taxon>Arthropoda</taxon>
        <taxon>Crustacea</taxon>
        <taxon>Multicrustacea</taxon>
        <taxon>Hexanauplia</taxon>
        <taxon>Copepoda</taxon>
        <taxon>Siphonostomatoida</taxon>
        <taxon>Caligidae</taxon>
        <taxon>Lepeophtheirus</taxon>
    </lineage>
</organism>
<dbReference type="Pfam" id="PF00009">
    <property type="entry name" value="GTP_EFTU"/>
    <property type="match status" value="1"/>
</dbReference>
<comment type="subcellular location">
    <subcellularLocation>
        <location evidence="1">Mitochondrion</location>
    </subcellularLocation>
</comment>
<dbReference type="PROSITE" id="PS51722">
    <property type="entry name" value="G_TR_2"/>
    <property type="match status" value="1"/>
</dbReference>
<name>A0A0K2TK06_LEPSM</name>
<dbReference type="Gene3D" id="3.40.50.300">
    <property type="entry name" value="P-loop containing nucleotide triphosphate hydrolases"/>
    <property type="match status" value="1"/>
</dbReference>
<dbReference type="CDD" id="cd01887">
    <property type="entry name" value="IF2_eIF5B"/>
    <property type="match status" value="1"/>
</dbReference>
<dbReference type="InterPro" id="IPR044145">
    <property type="entry name" value="IF2_II"/>
</dbReference>
<dbReference type="PANTHER" id="PTHR43381">
    <property type="entry name" value="TRANSLATION INITIATION FACTOR IF-2-RELATED"/>
    <property type="match status" value="1"/>
</dbReference>
<dbReference type="InterPro" id="IPR053905">
    <property type="entry name" value="EF-G-like_DII"/>
</dbReference>
<dbReference type="InterPro" id="IPR009000">
    <property type="entry name" value="Transl_B-barrel_sf"/>
</dbReference>
<evidence type="ECO:0000256" key="6">
    <source>
        <dbReference type="ARBA" id="ARBA00022946"/>
    </source>
</evidence>
<dbReference type="NCBIfam" id="TIGR00487">
    <property type="entry name" value="IF-2"/>
    <property type="match status" value="1"/>
</dbReference>
<keyword evidence="8" id="KW-0342">GTP-binding</keyword>
<evidence type="ECO:0000256" key="8">
    <source>
        <dbReference type="ARBA" id="ARBA00023134"/>
    </source>
</evidence>
<keyword evidence="6" id="KW-0809">Transit peptide</keyword>
<dbReference type="InterPro" id="IPR000178">
    <property type="entry name" value="TF_IF2_bacterial-like"/>
</dbReference>
<evidence type="ECO:0000256" key="5">
    <source>
        <dbReference type="ARBA" id="ARBA00022917"/>
    </source>
</evidence>
<dbReference type="FunFam" id="3.40.50.300:FF:000019">
    <property type="entry name" value="Translation initiation factor IF-2"/>
    <property type="match status" value="1"/>
</dbReference>
<sequence length="683" mass="75791">MLSRGGMIIRWISSGQPLCGGTRVRKSHMNYEKHMMKKTSKTQEIKRKSVTLWHSMNVNQLAKVLEVPSHSLFDLILDIPGSEFIHDEETPIQDSDIFAELAKKLHFKAKFVASSDSLSSNPSSKIAELIPQPDNPTMYQPRSPVVAILGHIDHGKTTLLDYLRKSSVTDNEFGGITQHIGAFSVPVPSFVQNTITFIDTPGHAAFKSMRNRGVCATDIAILVVDACEGVLEQTLESLSMIKESGRPYIVAINKIDKPNADVNATKESLKELGKVNLEDFGGDVQSISMSALKGTNVDGFLNAIGALAEVLELKGDPTGQVRGVILESQMEAGIGRSTVFLVQKGTLKKGDILVAETHYAKIRTIKNEFGKSLNNAGPSQVVRISGWKSLPSAGDEVLQSSSEKKALDVVKTRNQVKMTEKALMETMDIEKRRSIEREAYVQNRLETLKSGRIKSKKNYLKHMYSPSTGIPKLSILIKADVDGSLEAIMDCISTYDAHDLVKLDIIEFGVGEITDNDVNVAQEFDGIVYAFNVPVSKSITSIHLMDRIKTCNIIYKLMDDIRDEINVRMPLIDKEVEEGMATVLKEFIVTIDKKKSPVGGCKVISGKIHRNSYFRIRRANSIIADKLKLKSLKHLKDEVPEISKGSECGLMFEDAGIRFQLSDRLECYKMTQERMKTDWNGGL</sequence>
<dbReference type="CDD" id="cd03702">
    <property type="entry name" value="IF2_mtIF2_II"/>
    <property type="match status" value="1"/>
</dbReference>
<dbReference type="Pfam" id="PF22042">
    <property type="entry name" value="EF-G_D2"/>
    <property type="match status" value="1"/>
</dbReference>
<dbReference type="PRINTS" id="PR00315">
    <property type="entry name" value="ELONGATNFCT"/>
</dbReference>
<protein>
    <recommendedName>
        <fullName evidence="10">Translation initiation factor IF-2, mitochondrial</fullName>
    </recommendedName>
</protein>
<dbReference type="Gene3D" id="3.40.50.10050">
    <property type="entry name" value="Translation initiation factor IF- 2, domain 3"/>
    <property type="match status" value="1"/>
</dbReference>
<accession>A0A0K2TK06</accession>
<evidence type="ECO:0000256" key="2">
    <source>
        <dbReference type="ARBA" id="ARBA00007733"/>
    </source>
</evidence>
<dbReference type="FunFam" id="3.40.50.10050:FF:000001">
    <property type="entry name" value="Translation initiation factor IF-2"/>
    <property type="match status" value="1"/>
</dbReference>
<dbReference type="PANTHER" id="PTHR43381:SF20">
    <property type="entry name" value="TRANSLATION INITIATION FACTOR IF-2, MITOCHONDRIAL"/>
    <property type="match status" value="1"/>
</dbReference>
<evidence type="ECO:0000313" key="12">
    <source>
        <dbReference type="EMBL" id="CDW26264.1"/>
    </source>
</evidence>
<feature type="domain" description="Tr-type G" evidence="11">
    <location>
        <begin position="141"/>
        <end position="314"/>
    </location>
</feature>
<dbReference type="Gene3D" id="2.40.30.10">
    <property type="entry name" value="Translation factors"/>
    <property type="match status" value="2"/>
</dbReference>
<keyword evidence="7" id="KW-0496">Mitochondrion</keyword>
<evidence type="ECO:0000256" key="9">
    <source>
        <dbReference type="ARBA" id="ARBA00025162"/>
    </source>
</evidence>
<dbReference type="Pfam" id="PF11987">
    <property type="entry name" value="IF-2"/>
    <property type="match status" value="1"/>
</dbReference>
<dbReference type="InterPro" id="IPR027417">
    <property type="entry name" value="P-loop_NTPase"/>
</dbReference>
<evidence type="ECO:0000256" key="1">
    <source>
        <dbReference type="ARBA" id="ARBA00004173"/>
    </source>
</evidence>
<dbReference type="InterPro" id="IPR015760">
    <property type="entry name" value="TIF_IF2"/>
</dbReference>
<evidence type="ECO:0000256" key="10">
    <source>
        <dbReference type="ARBA" id="ARBA00044200"/>
    </source>
</evidence>
<dbReference type="SUPFAM" id="SSF52540">
    <property type="entry name" value="P-loop containing nucleoside triphosphate hydrolases"/>
    <property type="match status" value="1"/>
</dbReference>
<reference evidence="12" key="1">
    <citation type="submission" date="2014-05" db="EMBL/GenBank/DDBJ databases">
        <authorList>
            <person name="Chronopoulou M."/>
        </authorList>
    </citation>
    <scope>NUCLEOTIDE SEQUENCE</scope>
    <source>
        <tissue evidence="12">Whole organism</tissue>
    </source>
</reference>
<dbReference type="NCBIfam" id="TIGR00231">
    <property type="entry name" value="small_GTP"/>
    <property type="match status" value="1"/>
</dbReference>
<dbReference type="GO" id="GO:0005525">
    <property type="term" value="F:GTP binding"/>
    <property type="evidence" value="ECO:0007669"/>
    <property type="project" value="UniProtKB-KW"/>
</dbReference>
<dbReference type="AlphaFoldDB" id="A0A0K2TK06"/>
<keyword evidence="3 12" id="KW-0396">Initiation factor</keyword>
<dbReference type="InterPro" id="IPR000795">
    <property type="entry name" value="T_Tr_GTP-bd_dom"/>
</dbReference>
<dbReference type="InterPro" id="IPR036925">
    <property type="entry name" value="TIF_IF2_dom3_sf"/>
</dbReference>
<evidence type="ECO:0000259" key="11">
    <source>
        <dbReference type="PROSITE" id="PS51722"/>
    </source>
</evidence>
<dbReference type="FunFam" id="2.40.30.10:FF:000008">
    <property type="entry name" value="Translation initiation factor IF-2"/>
    <property type="match status" value="1"/>
</dbReference>
<dbReference type="PROSITE" id="PS01176">
    <property type="entry name" value="IF2"/>
    <property type="match status" value="1"/>
</dbReference>
<dbReference type="GO" id="GO:0003924">
    <property type="term" value="F:GTPase activity"/>
    <property type="evidence" value="ECO:0007669"/>
    <property type="project" value="InterPro"/>
</dbReference>
<dbReference type="GO" id="GO:0003743">
    <property type="term" value="F:translation initiation factor activity"/>
    <property type="evidence" value="ECO:0007669"/>
    <property type="project" value="UniProtKB-KW"/>
</dbReference>
<comment type="function">
    <text evidence="9">One of the essential components for the initiation of protein synthesis. Protects formylmethionyl-tRNA from spontaneous hydrolysis and promotes its binding to the 30S ribosomal subunits. Also involved in the hydrolysis of GTP during the formation of the 70S ribosomal complex.</text>
</comment>
<dbReference type="InterPro" id="IPR023115">
    <property type="entry name" value="TIF_IF2_dom3"/>
</dbReference>
<evidence type="ECO:0000256" key="4">
    <source>
        <dbReference type="ARBA" id="ARBA00022741"/>
    </source>
</evidence>
<keyword evidence="5" id="KW-0648">Protein biosynthesis</keyword>
<comment type="similarity">
    <text evidence="2">Belongs to the TRAFAC class translation factor GTPase superfamily. Classic translation factor GTPase family. IF-2 subfamily.</text>
</comment>